<dbReference type="EMBL" id="CAEZZA010000236">
    <property type="protein sequence ID" value="CAB4760101.1"/>
    <property type="molecule type" value="Genomic_DNA"/>
</dbReference>
<evidence type="ECO:0000256" key="4">
    <source>
        <dbReference type="ARBA" id="ARBA00013213"/>
    </source>
</evidence>
<dbReference type="GO" id="GO:0050661">
    <property type="term" value="F:NADP binding"/>
    <property type="evidence" value="ECO:0007669"/>
    <property type="project" value="InterPro"/>
</dbReference>
<sequence>MSRSLTVALLGGGTVGSQVAHLIAARAADLEQRVGASLVLTAVAVRDPGKVREGIPAELISSDAMAVATSGVDIVVELMGGIEPARSLILAAMAAGSSVVTANKALLAADGSTLFEAAARHGVDLYFEASVAGAIPLLRPLRESLVGDRVTKVMGIVNGTTNFMLSKMDEEGADYDEVFAEAAELGYLEADPSLDVDGHDAAAKAAILAELAFHTKVTLDDVYCEGISKVTAADIRAAQQMGFVIKLLAVAEIKGDNEGVIVRVHPSMVPRDHPLASVRGAFNAVFIEAESAGQMMFYGRGAGGAPTASAVLGDVVAAGRNRLTGGRGPGQSIYSKLVPLPIGDAMTRYYVNLDVADRPGVLASIAAAFANNGVSIQVVRQDGHGEEAGLLVRTHLARDADLRATVDQLRELENVKRVVGVMRVEGEAGA</sequence>
<evidence type="ECO:0000256" key="7">
    <source>
        <dbReference type="ARBA" id="ARBA00022697"/>
    </source>
</evidence>
<comment type="pathway">
    <text evidence="2">Amino-acid biosynthesis; L-methionine biosynthesis via de novo pathway; L-homoserine from L-aspartate: step 3/3.</text>
</comment>
<dbReference type="Gene3D" id="3.40.50.720">
    <property type="entry name" value="NAD(P)-binding Rossmann-like Domain"/>
    <property type="match status" value="1"/>
</dbReference>
<dbReference type="GO" id="GO:0009088">
    <property type="term" value="P:threonine biosynthetic process"/>
    <property type="evidence" value="ECO:0007669"/>
    <property type="project" value="UniProtKB-UniPathway"/>
</dbReference>
<dbReference type="InterPro" id="IPR005106">
    <property type="entry name" value="Asp/hSer_DH_NAD-bd"/>
</dbReference>
<dbReference type="PANTHER" id="PTHR43331:SF1">
    <property type="entry name" value="HOMOSERINE DEHYDROGENASE"/>
    <property type="match status" value="1"/>
</dbReference>
<evidence type="ECO:0000256" key="1">
    <source>
        <dbReference type="ARBA" id="ARBA00005056"/>
    </source>
</evidence>
<dbReference type="UniPathway" id="UPA00051">
    <property type="reaction ID" value="UER00465"/>
</dbReference>
<evidence type="ECO:0000313" key="11">
    <source>
        <dbReference type="EMBL" id="CAB4760101.1"/>
    </source>
</evidence>
<organism evidence="11">
    <name type="scientific">freshwater metagenome</name>
    <dbReference type="NCBI Taxonomy" id="449393"/>
    <lineage>
        <taxon>unclassified sequences</taxon>
        <taxon>metagenomes</taxon>
        <taxon>ecological metagenomes</taxon>
    </lineage>
</organism>
<reference evidence="11" key="1">
    <citation type="submission" date="2020-05" db="EMBL/GenBank/DDBJ databases">
        <authorList>
            <person name="Chiriac C."/>
            <person name="Salcher M."/>
            <person name="Ghai R."/>
            <person name="Kavagutti S V."/>
        </authorList>
    </citation>
    <scope>NUCLEOTIDE SEQUENCE</scope>
</reference>
<dbReference type="SUPFAM" id="SSF55021">
    <property type="entry name" value="ACT-like"/>
    <property type="match status" value="1"/>
</dbReference>
<evidence type="ECO:0000256" key="2">
    <source>
        <dbReference type="ARBA" id="ARBA00005062"/>
    </source>
</evidence>
<dbReference type="GO" id="GO:0004412">
    <property type="term" value="F:homoserine dehydrogenase activity"/>
    <property type="evidence" value="ECO:0007669"/>
    <property type="project" value="UniProtKB-EC"/>
</dbReference>
<keyword evidence="8" id="KW-0560">Oxidoreductase</keyword>
<keyword evidence="7" id="KW-0791">Threonine biosynthesis</keyword>
<dbReference type="SUPFAM" id="SSF51735">
    <property type="entry name" value="NAD(P)-binding Rossmann-fold domains"/>
    <property type="match status" value="1"/>
</dbReference>
<comment type="pathway">
    <text evidence="1">Amino-acid biosynthesis; L-threonine biosynthesis; L-threonine from L-aspartate: step 3/5.</text>
</comment>
<evidence type="ECO:0000256" key="9">
    <source>
        <dbReference type="ARBA" id="ARBA00023167"/>
    </source>
</evidence>
<gene>
    <name evidence="11" type="ORF">UFOPK2809_01377</name>
</gene>
<keyword evidence="9" id="KW-0486">Methionine biosynthesis</keyword>
<keyword evidence="6" id="KW-0028">Amino-acid biosynthesis</keyword>
<dbReference type="EC" id="1.1.1.3" evidence="4"/>
<dbReference type="PANTHER" id="PTHR43331">
    <property type="entry name" value="HOMOSERINE DEHYDROGENASE"/>
    <property type="match status" value="1"/>
</dbReference>
<dbReference type="FunFam" id="3.30.360.10:FF:000005">
    <property type="entry name" value="Homoserine dehydrogenase"/>
    <property type="match status" value="1"/>
</dbReference>
<dbReference type="NCBIfam" id="NF004976">
    <property type="entry name" value="PRK06349.1"/>
    <property type="match status" value="1"/>
</dbReference>
<evidence type="ECO:0000259" key="10">
    <source>
        <dbReference type="PROSITE" id="PS51671"/>
    </source>
</evidence>
<evidence type="ECO:0000256" key="5">
    <source>
        <dbReference type="ARBA" id="ARBA00013376"/>
    </source>
</evidence>
<dbReference type="Gene3D" id="3.30.70.260">
    <property type="match status" value="1"/>
</dbReference>
<dbReference type="CDD" id="cd04881">
    <property type="entry name" value="ACT_HSDH-Hom"/>
    <property type="match status" value="1"/>
</dbReference>
<name>A0A6J6UJG7_9ZZZZ</name>
<dbReference type="InterPro" id="IPR045865">
    <property type="entry name" value="ACT-like_dom_sf"/>
</dbReference>
<accession>A0A6J6UJG7</accession>
<dbReference type="GO" id="GO:0009086">
    <property type="term" value="P:methionine biosynthetic process"/>
    <property type="evidence" value="ECO:0007669"/>
    <property type="project" value="UniProtKB-KW"/>
</dbReference>
<evidence type="ECO:0000256" key="6">
    <source>
        <dbReference type="ARBA" id="ARBA00022605"/>
    </source>
</evidence>
<dbReference type="PROSITE" id="PS51671">
    <property type="entry name" value="ACT"/>
    <property type="match status" value="1"/>
</dbReference>
<dbReference type="InterPro" id="IPR002912">
    <property type="entry name" value="ACT_dom"/>
</dbReference>
<dbReference type="UniPathway" id="UPA00050">
    <property type="reaction ID" value="UER00063"/>
</dbReference>
<dbReference type="Gene3D" id="3.30.360.10">
    <property type="entry name" value="Dihydrodipicolinate Reductase, domain 2"/>
    <property type="match status" value="1"/>
</dbReference>
<feature type="domain" description="ACT" evidence="10">
    <location>
        <begin position="350"/>
        <end position="423"/>
    </location>
</feature>
<dbReference type="Pfam" id="PF00742">
    <property type="entry name" value="Homoserine_dh"/>
    <property type="match status" value="1"/>
</dbReference>
<dbReference type="PIRSF" id="PIRSF000098">
    <property type="entry name" value="Homoser_dehydrog"/>
    <property type="match status" value="1"/>
</dbReference>
<proteinExistence type="inferred from homology"/>
<evidence type="ECO:0000256" key="8">
    <source>
        <dbReference type="ARBA" id="ARBA00023002"/>
    </source>
</evidence>
<dbReference type="SUPFAM" id="SSF55347">
    <property type="entry name" value="Glyceraldehyde-3-phosphate dehydrogenase-like, C-terminal domain"/>
    <property type="match status" value="1"/>
</dbReference>
<protein>
    <recommendedName>
        <fullName evidence="5">Homoserine dehydrogenase</fullName>
        <ecNumber evidence="4">1.1.1.3</ecNumber>
    </recommendedName>
</protein>
<dbReference type="Pfam" id="PF01842">
    <property type="entry name" value="ACT"/>
    <property type="match status" value="1"/>
</dbReference>
<dbReference type="InterPro" id="IPR036291">
    <property type="entry name" value="NAD(P)-bd_dom_sf"/>
</dbReference>
<evidence type="ECO:0000256" key="3">
    <source>
        <dbReference type="ARBA" id="ARBA00006753"/>
    </source>
</evidence>
<comment type="similarity">
    <text evidence="3">Belongs to the homoserine dehydrogenase family.</text>
</comment>
<dbReference type="Pfam" id="PF03447">
    <property type="entry name" value="NAD_binding_3"/>
    <property type="match status" value="1"/>
</dbReference>
<dbReference type="InterPro" id="IPR016204">
    <property type="entry name" value="HDH"/>
</dbReference>
<dbReference type="InterPro" id="IPR001342">
    <property type="entry name" value="HDH_cat"/>
</dbReference>
<dbReference type="AlphaFoldDB" id="A0A6J6UJG7"/>